<dbReference type="EnsemblPlants" id="OGLUM07G22740.1">
    <property type="protein sequence ID" value="OGLUM07G22740.1"/>
    <property type="gene ID" value="OGLUM07G22740"/>
</dbReference>
<feature type="compositionally biased region" description="Low complexity" evidence="1">
    <location>
        <begin position="1"/>
        <end position="13"/>
    </location>
</feature>
<dbReference type="Pfam" id="PF05678">
    <property type="entry name" value="VQ"/>
    <property type="match status" value="1"/>
</dbReference>
<dbReference type="AlphaFoldDB" id="A0A0E0AMX3"/>
<evidence type="ECO:0000313" key="3">
    <source>
        <dbReference type="EnsemblPlants" id="OGLUM07G22740.1"/>
    </source>
</evidence>
<keyword evidence="4" id="KW-1185">Reference proteome</keyword>
<dbReference type="Gramene" id="OGLUM07G22740.1">
    <property type="protein sequence ID" value="OGLUM07G22740.1"/>
    <property type="gene ID" value="OGLUM07G22740"/>
</dbReference>
<protein>
    <recommendedName>
        <fullName evidence="2">VQ domain-containing protein</fullName>
    </recommendedName>
</protein>
<dbReference type="PANTHER" id="PTHR33179">
    <property type="entry name" value="VQ MOTIF-CONTAINING PROTEIN"/>
    <property type="match status" value="1"/>
</dbReference>
<dbReference type="InterPro" id="IPR008889">
    <property type="entry name" value="VQ"/>
</dbReference>
<proteinExistence type="predicted"/>
<dbReference type="eggNOG" id="ENOG502QUSJ">
    <property type="taxonomic scope" value="Eukaryota"/>
</dbReference>
<feature type="region of interest" description="Disordered" evidence="1">
    <location>
        <begin position="1"/>
        <end position="43"/>
    </location>
</feature>
<feature type="compositionally biased region" description="Basic residues" evidence="1">
    <location>
        <begin position="83"/>
        <end position="92"/>
    </location>
</feature>
<evidence type="ECO:0000256" key="1">
    <source>
        <dbReference type="SAM" id="MobiDB-lite"/>
    </source>
</evidence>
<feature type="compositionally biased region" description="Low complexity" evidence="1">
    <location>
        <begin position="20"/>
        <end position="29"/>
    </location>
</feature>
<feature type="region of interest" description="Disordered" evidence="1">
    <location>
        <begin position="75"/>
        <end position="98"/>
    </location>
</feature>
<name>A0A0E0AMX3_9ORYZ</name>
<reference evidence="3" key="2">
    <citation type="submission" date="2018-05" db="EMBL/GenBank/DDBJ databases">
        <title>OgluRS3 (Oryza glumaepatula Reference Sequence Version 3).</title>
        <authorList>
            <person name="Zhang J."/>
            <person name="Kudrna D."/>
            <person name="Lee S."/>
            <person name="Talag J."/>
            <person name="Welchert J."/>
            <person name="Wing R.A."/>
        </authorList>
    </citation>
    <scope>NUCLEOTIDE SEQUENCE [LARGE SCALE GENOMIC DNA]</scope>
</reference>
<evidence type="ECO:0000313" key="4">
    <source>
        <dbReference type="Proteomes" id="UP000026961"/>
    </source>
</evidence>
<dbReference type="Proteomes" id="UP000026961">
    <property type="component" value="Chromosome 7"/>
</dbReference>
<reference evidence="3" key="1">
    <citation type="submission" date="2015-04" db="UniProtKB">
        <authorList>
            <consortium name="EnsemblPlants"/>
        </authorList>
    </citation>
    <scope>IDENTIFICATION</scope>
</reference>
<dbReference type="PANTHER" id="PTHR33179:SF58">
    <property type="entry name" value="OS08G0409500 PROTEIN"/>
    <property type="match status" value="1"/>
</dbReference>
<organism evidence="3">
    <name type="scientific">Oryza glumipatula</name>
    <dbReference type="NCBI Taxonomy" id="40148"/>
    <lineage>
        <taxon>Eukaryota</taxon>
        <taxon>Viridiplantae</taxon>
        <taxon>Streptophyta</taxon>
        <taxon>Embryophyta</taxon>
        <taxon>Tracheophyta</taxon>
        <taxon>Spermatophyta</taxon>
        <taxon>Magnoliopsida</taxon>
        <taxon>Liliopsida</taxon>
        <taxon>Poales</taxon>
        <taxon>Poaceae</taxon>
        <taxon>BOP clade</taxon>
        <taxon>Oryzoideae</taxon>
        <taxon>Oryzeae</taxon>
        <taxon>Oryzinae</taxon>
        <taxon>Oryza</taxon>
    </lineage>
</organism>
<dbReference type="HOGENOM" id="CLU_103524_0_0_1"/>
<evidence type="ECO:0000259" key="2">
    <source>
        <dbReference type="Pfam" id="PF05678"/>
    </source>
</evidence>
<sequence>MASTATATATTTAGDSHSLPSSPATSPTAFLDDHPSFLRSPSSSPTFLLDLPGVVPAAAAGAQEQYHLAPAVALHQAADQRKPTRKRPRAASRRPPTTVLTTDASNFRAMVQEFTGFPATPPFPCGGAMPPSSHLLSGEGVLFPSGSGSGSAAAPAFQAMMRASSSPATNTTTSLVLDALAMLAKSRAIATAAAAAAAAPPSSGSDLYGGYGNMLAGAVPFDDGFDAADGESAGAAAGHGLFSSASQFAGESRY</sequence>
<feature type="domain" description="VQ" evidence="2">
    <location>
        <begin position="94"/>
        <end position="121"/>
    </location>
</feature>
<accession>A0A0E0AMX3</accession>
<dbReference type="STRING" id="40148.A0A0E0AMX3"/>
<dbReference type="InterPro" id="IPR039609">
    <property type="entry name" value="VQ_15/22"/>
</dbReference>